<dbReference type="SUPFAM" id="SSF51261">
    <property type="entry name" value="Duplicated hybrid motif"/>
    <property type="match status" value="1"/>
</dbReference>
<keyword evidence="10 13" id="KW-0472">Membrane</keyword>
<dbReference type="PROSITE" id="PS00371">
    <property type="entry name" value="PTS_EIIA_TYPE_1_HIS"/>
    <property type="match status" value="1"/>
</dbReference>
<keyword evidence="3" id="KW-1003">Cell membrane</keyword>
<dbReference type="PROSITE" id="PS51098">
    <property type="entry name" value="PTS_EIIB_TYPE_1"/>
    <property type="match status" value="1"/>
</dbReference>
<evidence type="ECO:0000313" key="17">
    <source>
        <dbReference type="EMBL" id="SNV36564.1"/>
    </source>
</evidence>
<dbReference type="GO" id="GO:0008982">
    <property type="term" value="F:protein-N(PI)-phosphohistidine-sugar phosphotransferase activity"/>
    <property type="evidence" value="ECO:0007669"/>
    <property type="project" value="InterPro"/>
</dbReference>
<feature type="transmembrane region" description="Helical" evidence="13">
    <location>
        <begin position="386"/>
        <end position="405"/>
    </location>
</feature>
<evidence type="ECO:0000256" key="5">
    <source>
        <dbReference type="ARBA" id="ARBA00022679"/>
    </source>
</evidence>
<evidence type="ECO:0000256" key="2">
    <source>
        <dbReference type="ARBA" id="ARBA00022448"/>
    </source>
</evidence>
<evidence type="ECO:0000256" key="4">
    <source>
        <dbReference type="ARBA" id="ARBA00022597"/>
    </source>
</evidence>
<evidence type="ECO:0000256" key="6">
    <source>
        <dbReference type="ARBA" id="ARBA00022683"/>
    </source>
</evidence>
<dbReference type="PROSITE" id="PS01035">
    <property type="entry name" value="PTS_EIIB_TYPE_1_CYS"/>
    <property type="match status" value="1"/>
</dbReference>
<dbReference type="SUPFAM" id="SSF55604">
    <property type="entry name" value="Glucose permease domain IIB"/>
    <property type="match status" value="1"/>
</dbReference>
<dbReference type="Proteomes" id="UP000215332">
    <property type="component" value="Chromosome 1"/>
</dbReference>
<keyword evidence="8" id="KW-0418">Kinase</keyword>
<dbReference type="RefSeq" id="WP_021105835.1">
    <property type="nucleotide sequence ID" value="NZ_LT906441.1"/>
</dbReference>
<dbReference type="Pfam" id="PF02378">
    <property type="entry name" value="PTS_EIIC"/>
    <property type="match status" value="1"/>
</dbReference>
<feature type="compositionally biased region" description="Low complexity" evidence="12">
    <location>
        <begin position="521"/>
        <end position="533"/>
    </location>
</feature>
<feature type="region of interest" description="Disordered" evidence="12">
    <location>
        <begin position="502"/>
        <end position="552"/>
    </location>
</feature>
<dbReference type="GO" id="GO:0005886">
    <property type="term" value="C:plasma membrane"/>
    <property type="evidence" value="ECO:0007669"/>
    <property type="project" value="UniProtKB-SubCell"/>
</dbReference>
<dbReference type="Pfam" id="PF00358">
    <property type="entry name" value="PTS_EIIA_1"/>
    <property type="match status" value="1"/>
</dbReference>
<keyword evidence="4" id="KW-0762">Sugar transport</keyword>
<evidence type="ECO:0000259" key="15">
    <source>
        <dbReference type="PROSITE" id="PS51098"/>
    </source>
</evidence>
<dbReference type="InterPro" id="IPR036878">
    <property type="entry name" value="Glu_permease_IIB"/>
</dbReference>
<evidence type="ECO:0000259" key="16">
    <source>
        <dbReference type="PROSITE" id="PS51103"/>
    </source>
</evidence>
<feature type="transmembrane region" description="Helical" evidence="13">
    <location>
        <begin position="417"/>
        <end position="440"/>
    </location>
</feature>
<dbReference type="PROSITE" id="PS51103">
    <property type="entry name" value="PTS_EIIC_TYPE_1"/>
    <property type="match status" value="1"/>
</dbReference>
<proteinExistence type="predicted"/>
<feature type="transmembrane region" description="Helical" evidence="13">
    <location>
        <begin position="356"/>
        <end position="374"/>
    </location>
</feature>
<dbReference type="NCBIfam" id="TIGR00830">
    <property type="entry name" value="PTBA"/>
    <property type="match status" value="1"/>
</dbReference>
<evidence type="ECO:0000256" key="9">
    <source>
        <dbReference type="ARBA" id="ARBA00022989"/>
    </source>
</evidence>
<dbReference type="PANTHER" id="PTHR30175:SF1">
    <property type="entry name" value="PTS SYSTEM ARBUTIN-, CELLOBIOSE-, AND SALICIN-SPECIFIC EIIBC COMPONENT-RELATED"/>
    <property type="match status" value="1"/>
</dbReference>
<dbReference type="GO" id="GO:0015771">
    <property type="term" value="P:trehalose transport"/>
    <property type="evidence" value="ECO:0007669"/>
    <property type="project" value="TreeGrafter"/>
</dbReference>
<dbReference type="GO" id="GO:0090589">
    <property type="term" value="F:protein-phosphocysteine-trehalose phosphotransferase system transporter activity"/>
    <property type="evidence" value="ECO:0007669"/>
    <property type="project" value="TreeGrafter"/>
</dbReference>
<dbReference type="AlphaFoldDB" id="A0A239WSE4"/>
<dbReference type="InterPro" id="IPR013013">
    <property type="entry name" value="PTS_EIIC_1"/>
</dbReference>
<evidence type="ECO:0000256" key="12">
    <source>
        <dbReference type="SAM" id="MobiDB-lite"/>
    </source>
</evidence>
<feature type="transmembrane region" description="Helical" evidence="13">
    <location>
        <begin position="161"/>
        <end position="181"/>
    </location>
</feature>
<dbReference type="Pfam" id="PF00367">
    <property type="entry name" value="PTS_EIIB"/>
    <property type="match status" value="1"/>
</dbReference>
<evidence type="ECO:0000259" key="14">
    <source>
        <dbReference type="PROSITE" id="PS51093"/>
    </source>
</evidence>
<feature type="compositionally biased region" description="Polar residues" evidence="12">
    <location>
        <begin position="541"/>
        <end position="552"/>
    </location>
</feature>
<feature type="domain" description="PTS EIIA type-1" evidence="14">
    <location>
        <begin position="571"/>
        <end position="675"/>
    </location>
</feature>
<feature type="transmembrane region" description="Helical" evidence="13">
    <location>
        <begin position="452"/>
        <end position="472"/>
    </location>
</feature>
<keyword evidence="7 13" id="KW-0812">Transmembrane</keyword>
<feature type="transmembrane region" description="Helical" evidence="13">
    <location>
        <begin position="193"/>
        <end position="210"/>
    </location>
</feature>
<evidence type="ECO:0000256" key="8">
    <source>
        <dbReference type="ARBA" id="ARBA00022777"/>
    </source>
</evidence>
<dbReference type="InterPro" id="IPR001996">
    <property type="entry name" value="PTS_IIB_1"/>
</dbReference>
<feature type="domain" description="PTS EIIC type-1" evidence="16">
    <location>
        <begin position="116"/>
        <end position="489"/>
    </location>
</feature>
<dbReference type="InterPro" id="IPR001127">
    <property type="entry name" value="PTS_EIIA_1_perm"/>
</dbReference>
<dbReference type="PANTHER" id="PTHR30175">
    <property type="entry name" value="PHOSPHOTRANSFERASE SYSTEM TRANSPORT PROTEIN"/>
    <property type="match status" value="1"/>
</dbReference>
<sequence length="701" mass="73252">MSSTPAAIIEAVGGASNVRSLTHCATRLRFQLIDGSRASKDAVERIPGVAGAVPQSGDRFQVVIGGAVDSVYKEIMALPDMAALDSGASRSNDDVKAAARSQGPRGRFSWLDTFFEFLSDSFRPIIGALLGASLIITFMSLMATTGVIGNWADSRVTLPPSWQFVNLMWQTVFYFLPLMVAYNASKKLDVDPWLGFAIMAFVMLPGFTGLESLSHSASVAGTPVKIVEIFGLPLTIFNYGSTVFPPLLMAAVLGPLYKGLKKLIPQSVQLIFVPFLSLLVMIPLTAFLIGPIGVYLGAYLAKGLATVNSFSPLIFAIIIPLAYPFMVPLGLHWPLNAVMLLNIQTLGYDYIQGPMGAWNFACFGATAGVLALSVRNHEETMRQTAVGALAAGLLGGISEPSLYGIHLRYKRIYPSMLVGCLVGGVIIGIGGGLHTQAFIFTSLLTIPAFDKIGLYCVAIAASFVVSGLLVFFRGYQDPQTASEDGTAGATIPAAAAPVSVGASTGTGEVSDVETSAAVSSADQTTPDTTTPADVPMGHGSTGSTSPDADQAPIQITSPLAGRALPIEEVPDPVFSTGVVGQGIAIDPTSTAVVAPAAGTVLTAPDSGHALGLKLDNGVELLIHIGIDTVELDGKGFDVHVKAGEEFRAGQPLVTFDPQIIEKAGYSTITPVLVTNGFAFTTVEGHPADTVTTESPVISVTR</sequence>
<dbReference type="eggNOG" id="COG1263">
    <property type="taxonomic scope" value="Bacteria"/>
</dbReference>
<feature type="active site" description="Phosphocysteine intermediate; for EIIB activity" evidence="11">
    <location>
        <position position="24"/>
    </location>
</feature>
<keyword evidence="9 13" id="KW-1133">Transmembrane helix</keyword>
<dbReference type="Gene3D" id="2.70.70.10">
    <property type="entry name" value="Glucose Permease (Domain IIA)"/>
    <property type="match status" value="1"/>
</dbReference>
<dbReference type="eggNOG" id="COG2190">
    <property type="taxonomic scope" value="Bacteria"/>
</dbReference>
<dbReference type="InterPro" id="IPR018113">
    <property type="entry name" value="PTrfase_EIIB_Cys"/>
</dbReference>
<reference evidence="17 18" key="1">
    <citation type="submission" date="2017-06" db="EMBL/GenBank/DDBJ databases">
        <authorList>
            <consortium name="Pathogen Informatics"/>
        </authorList>
    </citation>
    <scope>NUCLEOTIDE SEQUENCE [LARGE SCALE GENOMIC DNA]</scope>
    <source>
        <strain evidence="17 18">NCTC11865</strain>
    </source>
</reference>
<dbReference type="EMBL" id="LT906441">
    <property type="protein sequence ID" value="SNV36564.1"/>
    <property type="molecule type" value="Genomic_DNA"/>
</dbReference>
<feature type="domain" description="PTS EIIB type-1" evidence="15">
    <location>
        <begin position="2"/>
        <end position="85"/>
    </location>
</feature>
<evidence type="ECO:0000256" key="10">
    <source>
        <dbReference type="ARBA" id="ARBA00023136"/>
    </source>
</evidence>
<evidence type="ECO:0000256" key="13">
    <source>
        <dbReference type="SAM" id="Phobius"/>
    </source>
</evidence>
<evidence type="ECO:0000256" key="11">
    <source>
        <dbReference type="PROSITE-ProRule" id="PRU00421"/>
    </source>
</evidence>
<dbReference type="KEGG" id="cgrn:4412665_01379"/>
<name>A0A239WSE4_9ACTN</name>
<feature type="transmembrane region" description="Helical" evidence="13">
    <location>
        <begin position="313"/>
        <end position="335"/>
    </location>
</feature>
<accession>A0A239WSE4</accession>
<dbReference type="InterPro" id="IPR003352">
    <property type="entry name" value="PTS_EIIC"/>
</dbReference>
<keyword evidence="6" id="KW-0598">Phosphotransferase system</keyword>
<feature type="transmembrane region" description="Helical" evidence="13">
    <location>
        <begin position="230"/>
        <end position="256"/>
    </location>
</feature>
<dbReference type="Gene3D" id="3.30.1360.60">
    <property type="entry name" value="Glucose permease domain IIB"/>
    <property type="match status" value="1"/>
</dbReference>
<feature type="transmembrane region" description="Helical" evidence="13">
    <location>
        <begin position="268"/>
        <end position="301"/>
    </location>
</feature>
<dbReference type="InterPro" id="IPR011055">
    <property type="entry name" value="Dup_hybrid_motif"/>
</dbReference>
<evidence type="ECO:0000256" key="3">
    <source>
        <dbReference type="ARBA" id="ARBA00022475"/>
    </source>
</evidence>
<evidence type="ECO:0000313" key="18">
    <source>
        <dbReference type="Proteomes" id="UP000215332"/>
    </source>
</evidence>
<comment type="subcellular location">
    <subcellularLocation>
        <location evidence="1">Cell membrane</location>
        <topology evidence="1">Multi-pass membrane protein</topology>
    </subcellularLocation>
</comment>
<dbReference type="InterPro" id="IPR050558">
    <property type="entry name" value="PTS_Sugar-Specific_Components"/>
</dbReference>
<dbReference type="GO" id="GO:0016301">
    <property type="term" value="F:kinase activity"/>
    <property type="evidence" value="ECO:0007669"/>
    <property type="project" value="UniProtKB-KW"/>
</dbReference>
<dbReference type="CDD" id="cd00212">
    <property type="entry name" value="PTS_IIB_glc"/>
    <property type="match status" value="1"/>
</dbReference>
<organism evidence="17 18">
    <name type="scientific">Cutibacterium granulosum</name>
    <dbReference type="NCBI Taxonomy" id="33011"/>
    <lineage>
        <taxon>Bacteria</taxon>
        <taxon>Bacillati</taxon>
        <taxon>Actinomycetota</taxon>
        <taxon>Actinomycetes</taxon>
        <taxon>Propionibacteriales</taxon>
        <taxon>Propionibacteriaceae</taxon>
        <taxon>Cutibacterium</taxon>
    </lineage>
</organism>
<dbReference type="GO" id="GO:0009401">
    <property type="term" value="P:phosphoenolpyruvate-dependent sugar phosphotransferase system"/>
    <property type="evidence" value="ECO:0007669"/>
    <property type="project" value="UniProtKB-KW"/>
</dbReference>
<feature type="transmembrane region" description="Helical" evidence="13">
    <location>
        <begin position="125"/>
        <end position="149"/>
    </location>
</feature>
<gene>
    <name evidence="17" type="primary">bglF</name>
    <name evidence="17" type="ORF">SAMEA4412665_01379</name>
</gene>
<dbReference type="FunFam" id="2.70.70.10:FF:000001">
    <property type="entry name" value="PTS system glucose-specific IIA component"/>
    <property type="match status" value="1"/>
</dbReference>
<evidence type="ECO:0000256" key="1">
    <source>
        <dbReference type="ARBA" id="ARBA00004651"/>
    </source>
</evidence>
<keyword evidence="2" id="KW-0813">Transport</keyword>
<protein>
    <submittedName>
        <fullName evidence="17">EIIBCA-Bgl</fullName>
    </submittedName>
</protein>
<dbReference type="PROSITE" id="PS51093">
    <property type="entry name" value="PTS_EIIA_TYPE_1"/>
    <property type="match status" value="1"/>
</dbReference>
<evidence type="ECO:0000256" key="7">
    <source>
        <dbReference type="ARBA" id="ARBA00022692"/>
    </source>
</evidence>
<keyword evidence="5" id="KW-0808">Transferase</keyword>
<dbReference type="eggNOG" id="COG1264">
    <property type="taxonomic scope" value="Bacteria"/>
</dbReference>